<feature type="region of interest" description="Disordered" evidence="1">
    <location>
        <begin position="1"/>
        <end position="70"/>
    </location>
</feature>
<dbReference type="EMBL" id="CM003534">
    <property type="protein sequence ID" value="RCV33400.1"/>
    <property type="molecule type" value="Genomic_DNA"/>
</dbReference>
<feature type="compositionally biased region" description="Low complexity" evidence="1">
    <location>
        <begin position="48"/>
        <end position="70"/>
    </location>
</feature>
<dbReference type="AlphaFoldDB" id="A0A368RV17"/>
<protein>
    <submittedName>
        <fullName evidence="2">Uncharacterized protein</fullName>
    </submittedName>
</protein>
<name>A0A368RV17_SETIT</name>
<accession>A0A368RV17</accession>
<evidence type="ECO:0000313" key="2">
    <source>
        <dbReference type="EMBL" id="RCV33400.1"/>
    </source>
</evidence>
<gene>
    <name evidence="2" type="ORF">SETIT_7G081000v2</name>
</gene>
<feature type="compositionally biased region" description="Pro residues" evidence="1">
    <location>
        <begin position="1"/>
        <end position="24"/>
    </location>
</feature>
<organism evidence="2">
    <name type="scientific">Setaria italica</name>
    <name type="common">Foxtail millet</name>
    <name type="synonym">Panicum italicum</name>
    <dbReference type="NCBI Taxonomy" id="4555"/>
    <lineage>
        <taxon>Eukaryota</taxon>
        <taxon>Viridiplantae</taxon>
        <taxon>Streptophyta</taxon>
        <taxon>Embryophyta</taxon>
        <taxon>Tracheophyta</taxon>
        <taxon>Spermatophyta</taxon>
        <taxon>Magnoliopsida</taxon>
        <taxon>Liliopsida</taxon>
        <taxon>Poales</taxon>
        <taxon>Poaceae</taxon>
        <taxon>PACMAD clade</taxon>
        <taxon>Panicoideae</taxon>
        <taxon>Panicodae</taxon>
        <taxon>Paniceae</taxon>
        <taxon>Cenchrinae</taxon>
        <taxon>Setaria</taxon>
    </lineage>
</organism>
<proteinExistence type="predicted"/>
<reference evidence="2" key="1">
    <citation type="journal article" date="2012" name="Nat. Biotechnol.">
        <title>Reference genome sequence of the model plant Setaria.</title>
        <authorList>
            <person name="Bennetzen J.L."/>
            <person name="Schmutz J."/>
            <person name="Wang H."/>
            <person name="Percifield R."/>
            <person name="Hawkins J."/>
            <person name="Pontaroli A.C."/>
            <person name="Estep M."/>
            <person name="Feng L."/>
            <person name="Vaughn J.N."/>
            <person name="Grimwood J."/>
            <person name="Jenkins J."/>
            <person name="Barry K."/>
            <person name="Lindquist E."/>
            <person name="Hellsten U."/>
            <person name="Deshpande S."/>
            <person name="Wang X."/>
            <person name="Wu X."/>
            <person name="Mitros T."/>
            <person name="Triplett J."/>
            <person name="Yang X."/>
            <person name="Ye C.Y."/>
            <person name="Mauro-Herrera M."/>
            <person name="Wang L."/>
            <person name="Li P."/>
            <person name="Sharma M."/>
            <person name="Sharma R."/>
            <person name="Ronald P.C."/>
            <person name="Panaud O."/>
            <person name="Kellogg E.A."/>
            <person name="Brutnell T.P."/>
            <person name="Doust A.N."/>
            <person name="Tuskan G.A."/>
            <person name="Rokhsar D."/>
            <person name="Devos K.M."/>
        </authorList>
    </citation>
    <scope>NUCLEOTIDE SEQUENCE [LARGE SCALE GENOMIC DNA]</scope>
    <source>
        <strain evidence="2">Yugu1</strain>
    </source>
</reference>
<evidence type="ECO:0000256" key="1">
    <source>
        <dbReference type="SAM" id="MobiDB-lite"/>
    </source>
</evidence>
<reference evidence="2" key="2">
    <citation type="submission" date="2015-07" db="EMBL/GenBank/DDBJ databases">
        <authorList>
            <person name="Noorani M."/>
        </authorList>
    </citation>
    <scope>NUCLEOTIDE SEQUENCE</scope>
    <source>
        <strain evidence="2">Yugu1</strain>
    </source>
</reference>
<sequence>MPPQGAPPPRYWPPSSSSPPPWPPRARGERMVGRTPRAPGAPWTAWWSAPSGRWSAPRRSAPPRHAAWWPSSGSCVRRRVTALMVNRRNGAASPKSRSGARSMYA</sequence>
<feature type="region of interest" description="Disordered" evidence="1">
    <location>
        <begin position="86"/>
        <end position="105"/>
    </location>
</feature>